<evidence type="ECO:0000256" key="1">
    <source>
        <dbReference type="SAM" id="SignalP"/>
    </source>
</evidence>
<evidence type="ECO:0000313" key="2">
    <source>
        <dbReference type="EMBL" id="CAA6820000.1"/>
    </source>
</evidence>
<feature type="signal peptide" evidence="1">
    <location>
        <begin position="1"/>
        <end position="19"/>
    </location>
</feature>
<sequence>MIFRTFMLTALLFSTSLQAQNSVGLNINNKDFELFSSIEITPLSDYASGTLYYADINYLHTDGDNMSSIGFRADNTLNHSQDISLSFGIKGVIADDFLAFPLTFKGSYILPLNDAIPTTSITIGFSYAPEVLALDEAKSYTDTKIEANMEIVPNTHLFVGYRYISTEYKEDDKTFNNAAYGGLKLSF</sequence>
<keyword evidence="1" id="KW-0732">Signal</keyword>
<gene>
    <name evidence="2" type="ORF">HELGO_WM605</name>
</gene>
<dbReference type="EMBL" id="CACVAS010000107">
    <property type="protein sequence ID" value="CAA6820000.1"/>
    <property type="molecule type" value="Genomic_DNA"/>
</dbReference>
<dbReference type="InterPro" id="IPR009998">
    <property type="entry name" value="YfaZ"/>
</dbReference>
<evidence type="ECO:0008006" key="3">
    <source>
        <dbReference type="Google" id="ProtNLM"/>
    </source>
</evidence>
<reference evidence="2" key="1">
    <citation type="submission" date="2020-01" db="EMBL/GenBank/DDBJ databases">
        <authorList>
            <person name="Meier V. D."/>
            <person name="Meier V D."/>
        </authorList>
    </citation>
    <scope>NUCLEOTIDE SEQUENCE</scope>
    <source>
        <strain evidence="2">HLG_WM_MAG_01</strain>
    </source>
</reference>
<organism evidence="2">
    <name type="scientific">uncultured Sulfurovum sp</name>
    <dbReference type="NCBI Taxonomy" id="269237"/>
    <lineage>
        <taxon>Bacteria</taxon>
        <taxon>Pseudomonadati</taxon>
        <taxon>Campylobacterota</taxon>
        <taxon>Epsilonproteobacteria</taxon>
        <taxon>Campylobacterales</taxon>
        <taxon>Sulfurovaceae</taxon>
        <taxon>Sulfurovum</taxon>
        <taxon>environmental samples</taxon>
    </lineage>
</organism>
<name>A0A6S6TTK8_9BACT</name>
<proteinExistence type="predicted"/>
<protein>
    <recommendedName>
        <fullName evidence="3">Outer membrane protein beta-barrel domain-containing protein</fullName>
    </recommendedName>
</protein>
<feature type="chain" id="PRO_5028410485" description="Outer membrane protein beta-barrel domain-containing protein" evidence="1">
    <location>
        <begin position="20"/>
        <end position="187"/>
    </location>
</feature>
<dbReference type="AlphaFoldDB" id="A0A6S6TTK8"/>
<dbReference type="Pfam" id="PF07437">
    <property type="entry name" value="YfaZ"/>
    <property type="match status" value="1"/>
</dbReference>
<accession>A0A6S6TTK8</accession>